<keyword evidence="2" id="KW-1185">Reference proteome</keyword>
<organism evidence="1 2">
    <name type="scientific">Paenibacillus endophyticus</name>
    <dbReference type="NCBI Taxonomy" id="1294268"/>
    <lineage>
        <taxon>Bacteria</taxon>
        <taxon>Bacillati</taxon>
        <taxon>Bacillota</taxon>
        <taxon>Bacilli</taxon>
        <taxon>Bacillales</taxon>
        <taxon>Paenibacillaceae</taxon>
        <taxon>Paenibacillus</taxon>
    </lineage>
</organism>
<dbReference type="AlphaFoldDB" id="A0A7W5CDV6"/>
<accession>A0A7W5CDV6</accession>
<name>A0A7W5CDV6_9BACL</name>
<protein>
    <submittedName>
        <fullName evidence="1">ABC-type nitrate/sulfonate/bicarbonate transport system permease component</fullName>
    </submittedName>
</protein>
<evidence type="ECO:0000313" key="1">
    <source>
        <dbReference type="EMBL" id="MBB3155059.1"/>
    </source>
</evidence>
<comment type="caution">
    <text evidence="1">The sequence shown here is derived from an EMBL/GenBank/DDBJ whole genome shotgun (WGS) entry which is preliminary data.</text>
</comment>
<dbReference type="EMBL" id="JACHXW010000021">
    <property type="protein sequence ID" value="MBB3155059.1"/>
    <property type="molecule type" value="Genomic_DNA"/>
</dbReference>
<evidence type="ECO:0000313" key="2">
    <source>
        <dbReference type="Proteomes" id="UP000518605"/>
    </source>
</evidence>
<sequence>MAMNAREFMRLDVVVLAIILYAVLGKLSDTAAKLLEQWLLK</sequence>
<reference evidence="1 2" key="1">
    <citation type="submission" date="2020-08" db="EMBL/GenBank/DDBJ databases">
        <title>Genomic Encyclopedia of Type Strains, Phase III (KMG-III): the genomes of soil and plant-associated and newly described type strains.</title>
        <authorList>
            <person name="Whitman W."/>
        </authorList>
    </citation>
    <scope>NUCLEOTIDE SEQUENCE [LARGE SCALE GENOMIC DNA]</scope>
    <source>
        <strain evidence="1 2">CECT 8234</strain>
    </source>
</reference>
<gene>
    <name evidence="1" type="ORF">FHS16_005166</name>
</gene>
<dbReference type="Proteomes" id="UP000518605">
    <property type="component" value="Unassembled WGS sequence"/>
</dbReference>
<proteinExistence type="predicted"/>